<name>A0A7J7JMZ5_BUGNE</name>
<sequence>MELLHAINMKRLQSQLKHLQPKDVLRLTPLDLINMPGIGTISTANELLDAVSKFVAPSSTTLYDLLNSTTSSKLRTGLEELDRVLLGGLPSGTITELAGPSGSGKTQMCCQLSVLAAAPQHAGGLAAGALYIDTEGAASACRIREITSSRFPNLTDEEISECTSRIFLHTVSTADSLHHLLSHTVQELIIEHGIKLLIVDSIASLVRREFDSRLSSRSEVLLEQASLLKEIAEGFEIPVVLVNQVHTIVQDMNADGGGSETEKLEASRSSVGQLTVAMGNTWYHTVNTRLTLQYKDNVTRKITVSKSPVAAISSFDYIIDKTGLVLTSFYPELEETQQTAIRPRDTSL</sequence>
<dbReference type="GO" id="GO:0000400">
    <property type="term" value="F:four-way junction DNA binding"/>
    <property type="evidence" value="ECO:0007669"/>
    <property type="project" value="TreeGrafter"/>
</dbReference>
<dbReference type="GO" id="GO:0005524">
    <property type="term" value="F:ATP binding"/>
    <property type="evidence" value="ECO:0007669"/>
    <property type="project" value="UniProtKB-KW"/>
</dbReference>
<accession>A0A7J7JMZ5</accession>
<dbReference type="AlphaFoldDB" id="A0A7J7JMZ5"/>
<dbReference type="SUPFAM" id="SSF52540">
    <property type="entry name" value="P-loop containing nucleoside triphosphate hydrolases"/>
    <property type="match status" value="1"/>
</dbReference>
<dbReference type="GO" id="GO:0140664">
    <property type="term" value="F:ATP-dependent DNA damage sensor activity"/>
    <property type="evidence" value="ECO:0007669"/>
    <property type="project" value="InterPro"/>
</dbReference>
<dbReference type="PANTHER" id="PTHR46456:SF1">
    <property type="entry name" value="DNA REPAIR PROTEIN RAD51 HOMOLOG 2"/>
    <property type="match status" value="1"/>
</dbReference>
<dbReference type="GO" id="GO:0033063">
    <property type="term" value="C:Rad51B-Rad51C-Rad51D-XRCC2 complex"/>
    <property type="evidence" value="ECO:0007669"/>
    <property type="project" value="InterPro"/>
</dbReference>
<dbReference type="GO" id="GO:0000724">
    <property type="term" value="P:double-strand break repair via homologous recombination"/>
    <property type="evidence" value="ECO:0007669"/>
    <property type="project" value="InterPro"/>
</dbReference>
<dbReference type="InterPro" id="IPR027417">
    <property type="entry name" value="P-loop_NTPase"/>
</dbReference>
<dbReference type="InterPro" id="IPR016467">
    <property type="entry name" value="DNA_recomb/repair_RecA-like"/>
</dbReference>
<gene>
    <name evidence="4" type="ORF">EB796_013972</name>
</gene>
<evidence type="ECO:0000256" key="1">
    <source>
        <dbReference type="ARBA" id="ARBA00022741"/>
    </source>
</evidence>
<dbReference type="GO" id="GO:0003697">
    <property type="term" value="F:single-stranded DNA binding"/>
    <property type="evidence" value="ECO:0007669"/>
    <property type="project" value="TreeGrafter"/>
</dbReference>
<dbReference type="GO" id="GO:0005657">
    <property type="term" value="C:replication fork"/>
    <property type="evidence" value="ECO:0007669"/>
    <property type="project" value="TreeGrafter"/>
</dbReference>
<dbReference type="InterPro" id="IPR013632">
    <property type="entry name" value="Rad51_C"/>
</dbReference>
<dbReference type="PROSITE" id="PS50162">
    <property type="entry name" value="RECA_2"/>
    <property type="match status" value="1"/>
</dbReference>
<feature type="domain" description="RecA family profile 1" evidence="3">
    <location>
        <begin position="70"/>
        <end position="245"/>
    </location>
</feature>
<evidence type="ECO:0000259" key="3">
    <source>
        <dbReference type="PROSITE" id="PS50162"/>
    </source>
</evidence>
<keyword evidence="5" id="KW-1185">Reference proteome</keyword>
<protein>
    <submittedName>
        <fullName evidence="4">RAD51B</fullName>
    </submittedName>
</protein>
<dbReference type="Pfam" id="PF08423">
    <property type="entry name" value="Rad51"/>
    <property type="match status" value="1"/>
</dbReference>
<dbReference type="OrthoDB" id="5957327at2759"/>
<proteinExistence type="predicted"/>
<dbReference type="GO" id="GO:0003690">
    <property type="term" value="F:double-stranded DNA binding"/>
    <property type="evidence" value="ECO:0007669"/>
    <property type="project" value="TreeGrafter"/>
</dbReference>
<keyword evidence="2" id="KW-0067">ATP-binding</keyword>
<dbReference type="PIRSF" id="PIRSF005856">
    <property type="entry name" value="Rad51"/>
    <property type="match status" value="1"/>
</dbReference>
<comment type="caution">
    <text evidence="4">The sequence shown here is derived from an EMBL/GenBank/DDBJ whole genome shotgun (WGS) entry which is preliminary data.</text>
</comment>
<evidence type="ECO:0000313" key="5">
    <source>
        <dbReference type="Proteomes" id="UP000593567"/>
    </source>
</evidence>
<keyword evidence="1" id="KW-0547">Nucleotide-binding</keyword>
<dbReference type="EMBL" id="VXIV02002035">
    <property type="protein sequence ID" value="KAF6027722.1"/>
    <property type="molecule type" value="Genomic_DNA"/>
</dbReference>
<organism evidence="4 5">
    <name type="scientific">Bugula neritina</name>
    <name type="common">Brown bryozoan</name>
    <name type="synonym">Sertularia neritina</name>
    <dbReference type="NCBI Taxonomy" id="10212"/>
    <lineage>
        <taxon>Eukaryota</taxon>
        <taxon>Metazoa</taxon>
        <taxon>Spiralia</taxon>
        <taxon>Lophotrochozoa</taxon>
        <taxon>Bryozoa</taxon>
        <taxon>Gymnolaemata</taxon>
        <taxon>Cheilostomatida</taxon>
        <taxon>Flustrina</taxon>
        <taxon>Buguloidea</taxon>
        <taxon>Bugulidae</taxon>
        <taxon>Bugula</taxon>
    </lineage>
</organism>
<dbReference type="PANTHER" id="PTHR46456">
    <property type="entry name" value="DNA REPAIR PROTEIN RAD51 HOMOLOG 2"/>
    <property type="match status" value="1"/>
</dbReference>
<dbReference type="InterPro" id="IPR020588">
    <property type="entry name" value="RecA_ATP-bd"/>
</dbReference>
<dbReference type="SMART" id="SM00382">
    <property type="entry name" value="AAA"/>
    <property type="match status" value="1"/>
</dbReference>
<dbReference type="Proteomes" id="UP000593567">
    <property type="component" value="Unassembled WGS sequence"/>
</dbReference>
<dbReference type="Gene3D" id="3.40.50.300">
    <property type="entry name" value="P-loop containing nucleotide triphosphate hydrolases"/>
    <property type="match status" value="1"/>
</dbReference>
<evidence type="ECO:0000313" key="4">
    <source>
        <dbReference type="EMBL" id="KAF6027722.1"/>
    </source>
</evidence>
<dbReference type="InterPro" id="IPR030548">
    <property type="entry name" value="RAD51B"/>
</dbReference>
<dbReference type="InterPro" id="IPR003593">
    <property type="entry name" value="AAA+_ATPase"/>
</dbReference>
<reference evidence="4" key="1">
    <citation type="submission" date="2020-06" db="EMBL/GenBank/DDBJ databases">
        <title>Draft genome of Bugula neritina, a colonial animal packing powerful symbionts and potential medicines.</title>
        <authorList>
            <person name="Rayko M."/>
        </authorList>
    </citation>
    <scope>NUCLEOTIDE SEQUENCE [LARGE SCALE GENOMIC DNA]</scope>
    <source>
        <strain evidence="4">Kwan_BN1</strain>
    </source>
</reference>
<evidence type="ECO:0000256" key="2">
    <source>
        <dbReference type="ARBA" id="ARBA00022840"/>
    </source>
</evidence>